<dbReference type="OMA" id="VLMHGSK"/>
<dbReference type="GO" id="GO:0012505">
    <property type="term" value="C:endomembrane system"/>
    <property type="evidence" value="ECO:0007669"/>
    <property type="project" value="UniProtKB-SubCell"/>
</dbReference>
<evidence type="ECO:0000256" key="2">
    <source>
        <dbReference type="ARBA" id="ARBA00023136"/>
    </source>
</evidence>
<dbReference type="SUPFAM" id="SSF52540">
    <property type="entry name" value="P-loop containing nucleoside triphosphate hydrolases"/>
    <property type="match status" value="1"/>
</dbReference>
<dbReference type="STRING" id="121224.E0VDJ7"/>
<feature type="compositionally biased region" description="Acidic residues" evidence="3">
    <location>
        <begin position="276"/>
        <end position="285"/>
    </location>
</feature>
<dbReference type="EnsemblMetazoa" id="PHUM117590-RA">
    <property type="protein sequence ID" value="PHUM117590-PA"/>
    <property type="gene ID" value="PHUM117590"/>
</dbReference>
<keyword evidence="4" id="KW-0812">Transmembrane</keyword>
<dbReference type="OrthoDB" id="422720at2759"/>
<feature type="transmembrane region" description="Helical" evidence="4">
    <location>
        <begin position="20"/>
        <end position="39"/>
    </location>
</feature>
<feature type="domain" description="Dynamin-type G" evidence="5">
    <location>
        <begin position="481"/>
        <end position="720"/>
    </location>
</feature>
<proteinExistence type="predicted"/>
<evidence type="ECO:0000256" key="1">
    <source>
        <dbReference type="ARBA" id="ARBA00004184"/>
    </source>
</evidence>
<keyword evidence="4" id="KW-1133">Transmembrane helix</keyword>
<evidence type="ECO:0000313" key="7">
    <source>
        <dbReference type="EnsemblMetazoa" id="PHUM117590-PA"/>
    </source>
</evidence>
<evidence type="ECO:0000256" key="3">
    <source>
        <dbReference type="SAM" id="MobiDB-lite"/>
    </source>
</evidence>
<accession>E0VDJ7</accession>
<dbReference type="GeneID" id="8238315"/>
<feature type="compositionally biased region" description="Basic and acidic residues" evidence="3">
    <location>
        <begin position="217"/>
        <end position="230"/>
    </location>
</feature>
<keyword evidence="2 4" id="KW-0472">Membrane</keyword>
<dbReference type="Gene3D" id="1.10.268.20">
    <property type="match status" value="2"/>
</dbReference>
<dbReference type="PANTHER" id="PTHR43681:SF1">
    <property type="entry name" value="SARCALUMENIN"/>
    <property type="match status" value="1"/>
</dbReference>
<comment type="subcellular location">
    <subcellularLocation>
        <location evidence="1">Endomembrane system</location>
        <topology evidence="1">Peripheral membrane protein</topology>
    </subcellularLocation>
</comment>
<evidence type="ECO:0000313" key="6">
    <source>
        <dbReference type="EMBL" id="EEB11453.1"/>
    </source>
</evidence>
<feature type="compositionally biased region" description="Acidic residues" evidence="3">
    <location>
        <begin position="106"/>
        <end position="126"/>
    </location>
</feature>
<name>E0VDJ7_PEDHC</name>
<feature type="compositionally biased region" description="Basic and acidic residues" evidence="3">
    <location>
        <begin position="319"/>
        <end position="336"/>
    </location>
</feature>
<dbReference type="InterPro" id="IPR030381">
    <property type="entry name" value="G_DYNAMIN_dom"/>
</dbReference>
<organism>
    <name type="scientific">Pediculus humanus subsp. corporis</name>
    <name type="common">Body louse</name>
    <dbReference type="NCBI Taxonomy" id="121224"/>
    <lineage>
        <taxon>Eukaryota</taxon>
        <taxon>Metazoa</taxon>
        <taxon>Ecdysozoa</taxon>
        <taxon>Arthropoda</taxon>
        <taxon>Hexapoda</taxon>
        <taxon>Insecta</taxon>
        <taxon>Pterygota</taxon>
        <taxon>Neoptera</taxon>
        <taxon>Paraneoptera</taxon>
        <taxon>Psocodea</taxon>
        <taxon>Troctomorpha</taxon>
        <taxon>Phthiraptera</taxon>
        <taxon>Anoplura</taxon>
        <taxon>Pediculidae</taxon>
        <taxon>Pediculus</taxon>
    </lineage>
</organism>
<dbReference type="InterPro" id="IPR051943">
    <property type="entry name" value="TRAFAC_Dynamin-like_GTPase"/>
</dbReference>
<feature type="compositionally biased region" description="Acidic residues" evidence="3">
    <location>
        <begin position="337"/>
        <end position="346"/>
    </location>
</feature>
<feature type="compositionally biased region" description="Acidic residues" evidence="3">
    <location>
        <begin position="189"/>
        <end position="216"/>
    </location>
</feature>
<evidence type="ECO:0000256" key="4">
    <source>
        <dbReference type="SAM" id="Phobius"/>
    </source>
</evidence>
<feature type="compositionally biased region" description="Basic and acidic residues" evidence="3">
    <location>
        <begin position="347"/>
        <end position="359"/>
    </location>
</feature>
<dbReference type="Pfam" id="PF16880">
    <property type="entry name" value="EHD_N"/>
    <property type="match status" value="1"/>
</dbReference>
<dbReference type="Gene3D" id="3.40.50.300">
    <property type="entry name" value="P-loop containing nucleotide triphosphate hydrolases"/>
    <property type="match status" value="1"/>
</dbReference>
<dbReference type="InterPro" id="IPR027417">
    <property type="entry name" value="P-loop_NTPase"/>
</dbReference>
<dbReference type="Proteomes" id="UP000009046">
    <property type="component" value="Unassembled WGS sequence"/>
</dbReference>
<dbReference type="VEuPathDB" id="VectorBase:PHUM117590"/>
<feature type="compositionally biased region" description="Basic and acidic residues" evidence="3">
    <location>
        <begin position="255"/>
        <end position="275"/>
    </location>
</feature>
<reference evidence="6" key="1">
    <citation type="submission" date="2007-04" db="EMBL/GenBank/DDBJ databases">
        <title>Annotation of Pediculus humanus corporis strain USDA.</title>
        <authorList>
            <person name="Kirkness E."/>
            <person name="Hannick L."/>
            <person name="Hass B."/>
            <person name="Bruggner R."/>
            <person name="Lawson D."/>
            <person name="Bidwell S."/>
            <person name="Joardar V."/>
            <person name="Caler E."/>
            <person name="Walenz B."/>
            <person name="Inman J."/>
            <person name="Schobel S."/>
            <person name="Galinsky K."/>
            <person name="Amedeo P."/>
            <person name="Strausberg R."/>
        </authorList>
    </citation>
    <scope>NUCLEOTIDE SEQUENCE</scope>
    <source>
        <strain evidence="6">USDA</strain>
    </source>
</reference>
<dbReference type="PROSITE" id="PS51718">
    <property type="entry name" value="G_DYNAMIN_2"/>
    <property type="match status" value="1"/>
</dbReference>
<dbReference type="eggNOG" id="KOG1954">
    <property type="taxonomic scope" value="Eukaryota"/>
</dbReference>
<dbReference type="InterPro" id="IPR045063">
    <property type="entry name" value="Dynamin_N"/>
</dbReference>
<dbReference type="Pfam" id="PF00350">
    <property type="entry name" value="Dynamin_N"/>
    <property type="match status" value="1"/>
</dbReference>
<feature type="compositionally biased region" description="Basic and acidic residues" evidence="3">
    <location>
        <begin position="376"/>
        <end position="403"/>
    </location>
</feature>
<dbReference type="KEGG" id="phu:Phum_PHUM117590"/>
<dbReference type="HOGENOM" id="CLU_010130_0_0_1"/>
<dbReference type="PANTHER" id="PTHR43681">
    <property type="entry name" value="TRANSMEMBRANE GTPASE FZO"/>
    <property type="match status" value="1"/>
</dbReference>
<reference evidence="6" key="2">
    <citation type="submission" date="2007-04" db="EMBL/GenBank/DDBJ databases">
        <title>The genome of the human body louse.</title>
        <authorList>
            <consortium name="The Human Body Louse Genome Consortium"/>
            <person name="Kirkness E."/>
            <person name="Walenz B."/>
            <person name="Hass B."/>
            <person name="Bruggner R."/>
            <person name="Strausberg R."/>
        </authorList>
    </citation>
    <scope>NUCLEOTIDE SEQUENCE</scope>
    <source>
        <strain evidence="6">USDA</strain>
    </source>
</reference>
<dbReference type="InParanoid" id="E0VDJ7"/>
<dbReference type="GO" id="GO:0005525">
    <property type="term" value="F:GTP binding"/>
    <property type="evidence" value="ECO:0007669"/>
    <property type="project" value="InterPro"/>
</dbReference>
<dbReference type="InterPro" id="IPR031692">
    <property type="entry name" value="EHD_N"/>
</dbReference>
<reference evidence="7" key="3">
    <citation type="submission" date="2020-05" db="UniProtKB">
        <authorList>
            <consortium name="EnsemblMetazoa"/>
        </authorList>
    </citation>
    <scope>IDENTIFICATION</scope>
    <source>
        <strain evidence="7">USDA</strain>
    </source>
</reference>
<evidence type="ECO:0000313" key="8">
    <source>
        <dbReference type="Proteomes" id="UP000009046"/>
    </source>
</evidence>
<feature type="compositionally biased region" description="Acidic residues" evidence="3">
    <location>
        <begin position="231"/>
        <end position="254"/>
    </location>
</feature>
<gene>
    <name evidence="7" type="primary">8238315</name>
    <name evidence="6" type="ORF">Phum_PHUM117590</name>
</gene>
<dbReference type="RefSeq" id="XP_002424191.1">
    <property type="nucleotide sequence ID" value="XM_002424146.1"/>
</dbReference>
<dbReference type="EMBL" id="AAZO01001386">
    <property type="status" value="NOT_ANNOTATED_CDS"/>
    <property type="molecule type" value="Genomic_DNA"/>
</dbReference>
<feature type="compositionally biased region" description="Acidic residues" evidence="3">
    <location>
        <begin position="292"/>
        <end position="306"/>
    </location>
</feature>
<evidence type="ECO:0000259" key="5">
    <source>
        <dbReference type="PROSITE" id="PS51718"/>
    </source>
</evidence>
<protein>
    <submittedName>
        <fullName evidence="6">Sarcalumenin, putative</fullName>
    </submittedName>
</protein>
<dbReference type="CDD" id="cd09913">
    <property type="entry name" value="EHD"/>
    <property type="match status" value="1"/>
</dbReference>
<dbReference type="CTD" id="8238315"/>
<dbReference type="EMBL" id="DS235078">
    <property type="protein sequence ID" value="EEB11453.1"/>
    <property type="molecule type" value="Genomic_DNA"/>
</dbReference>
<feature type="region of interest" description="Disordered" evidence="3">
    <location>
        <begin position="65"/>
        <end position="417"/>
    </location>
</feature>
<feature type="compositionally biased region" description="Basic and acidic residues" evidence="3">
    <location>
        <begin position="73"/>
        <end position="105"/>
    </location>
</feature>
<sequence length="852" mass="97804">MGVKAGKTPGFHRFSSGFNWLVGGIGIFTLILFVFVQGANCDAEPTESQCRQYIEKALKEQHLEETSTENILNEEKDNVSTEQLVDKLENLDSVDTHEYGGKENETDNDDDDDDDDDDPNTESIEVDENKTEEQITDSDDENNTNNESTENDNADKVDDIEMDTEESTETQPTSDEKEEEKDEKSVEENNNDEIQNESNEDDEESDKVNSEEDENESLDRPIEIETREINIDDDNDEKQDDSQEENEKADEEEDTTKSSEEEKDFRESDETKESVIEETETEETSEEKLDDTNVEDTSDVSEEESDKGDIASTLDEEEKEIKVEDDVDVGVDKGDKEDDDDDDDDSENKKDIEEESKMDSDEEKETTETDYTTHTPAKEKLEEEKESSKESKEETDDGEQKTPEEEELIQGGIIPENLRPRNHIDQILKLDEDAKLEKTVAKAIDSTLKSLKNLYDNAIKPLEMLYKYRDLSNRHFGDPEIFSKPLILFMGPWSGGKSSTINYLLDNEFTHTSLRTGAEPSPAYFNILVYGEEEEILDGTQLAADWTFSGLQKFGQGLLDRLKGIKLPNKLLKKVNIVEIPGILEIRKQVQRIFPFNDACQWFIDRADIIFLVYDPSKLDVGPETEAILDQLKGREYQTRIILNKADQVKPEELMRVQGTLIWNISPLMSSTEPPVMYSTSLWSMPYESGAPTRLLLAQERAFLRDLREAIDKRVENKISSARRFAVRVRNHAKMVDCYLTTYYNHKSFFGNRKKISDDIIDNPQKYHIYEGLSTLTNISRYDLPDPDVYRDFFRINPLFEFQKLSETCTYFRGCPINKLDIAIAYDLPELIGKYKKSIDLAKEPSQKKDNS</sequence>
<dbReference type="AlphaFoldDB" id="E0VDJ7"/>
<keyword evidence="8" id="KW-1185">Reference proteome</keyword>